<organism evidence="1 2">
    <name type="scientific">Aspergillus melleus</name>
    <dbReference type="NCBI Taxonomy" id="138277"/>
    <lineage>
        <taxon>Eukaryota</taxon>
        <taxon>Fungi</taxon>
        <taxon>Dikarya</taxon>
        <taxon>Ascomycota</taxon>
        <taxon>Pezizomycotina</taxon>
        <taxon>Eurotiomycetes</taxon>
        <taxon>Eurotiomycetidae</taxon>
        <taxon>Eurotiales</taxon>
        <taxon>Aspergillaceae</taxon>
        <taxon>Aspergillus</taxon>
        <taxon>Aspergillus subgen. Circumdati</taxon>
    </lineage>
</organism>
<gene>
    <name evidence="1" type="ORF">N8T08_006943</name>
</gene>
<evidence type="ECO:0000313" key="1">
    <source>
        <dbReference type="EMBL" id="KAK1143243.1"/>
    </source>
</evidence>
<comment type="caution">
    <text evidence="1">The sequence shown here is derived from an EMBL/GenBank/DDBJ whole genome shotgun (WGS) entry which is preliminary data.</text>
</comment>
<evidence type="ECO:0000313" key="2">
    <source>
        <dbReference type="Proteomes" id="UP001177260"/>
    </source>
</evidence>
<proteinExistence type="predicted"/>
<reference evidence="1 2" key="1">
    <citation type="journal article" date="2023" name="ACS Omega">
        <title>Identification of the Neoaspergillic Acid Biosynthesis Gene Cluster by Establishing an In Vitro CRISPR-Ribonucleoprotein Genetic System in Aspergillus melleus.</title>
        <authorList>
            <person name="Yuan B."/>
            <person name="Grau M.F."/>
            <person name="Murata R.M."/>
            <person name="Torok T."/>
            <person name="Venkateswaran K."/>
            <person name="Stajich J.E."/>
            <person name="Wang C.C.C."/>
        </authorList>
    </citation>
    <scope>NUCLEOTIDE SEQUENCE [LARGE SCALE GENOMIC DNA]</scope>
    <source>
        <strain evidence="1 2">IMV 1140</strain>
    </source>
</reference>
<keyword evidence="2" id="KW-1185">Reference proteome</keyword>
<protein>
    <submittedName>
        <fullName evidence="1">Uncharacterized protein</fullName>
    </submittedName>
</protein>
<accession>A0ACC3AZC0</accession>
<dbReference type="Proteomes" id="UP001177260">
    <property type="component" value="Unassembled WGS sequence"/>
</dbReference>
<name>A0ACC3AZC0_9EURO</name>
<sequence>MTPPCPERRSLLAERLGYFENSHSNTLALVRKFELEDSCQTENGNPVPADASDEIKRCVERIPDRQILDFLLQYFVNEVDWIDRLIHPSWFLAQYQQWWTKEELACVADLDFAILMLRICAYASQFLPSPSYTIDRIRGVLLVDIRKSCDEVACTLAAIANRLDTRGSLVRIQHLCFLGLSRQNEGKMHAFLESLGSAIRVAQDLGIHLDASSLTRNLGELEKEMYRRVLCNLYIWDSRLARQLDRVPFLPDGLHPGNWPQMRLVYAVGDGEELDPSAPEGFSERLLQTRLADFWRSSGCRQGVEYDIMAAEDRYEKFCRDFVTNLPPAFSLQPNKAWDKRLPKLPLQRQLLHISIFDSLCWNLRPLLLHSPDRLQCLPAYKQVLLSSQKKALAVAALRMLDALSSLHAMLGGCHTCFSAIIFPTFEAATLLVCLSVDPEFPDDDNDNPPSGPGPCPLKFKTDPLHTGMGTVTRASCIQAAHDALNRLRMLAEVSDMAEVEAQTLSRALAKVCTIGTNQDVTQPSSYPWGLTPTSDMANCPYVEPPDPALLADYLSVVGSRDLYSNLETFVGDLDYWPAAKPGEDTTSPKPAGRQVGPDLYPFLDGFWVKGMDPKVGYGLRY</sequence>
<dbReference type="EMBL" id="JAOPJF010000042">
    <property type="protein sequence ID" value="KAK1143243.1"/>
    <property type="molecule type" value="Genomic_DNA"/>
</dbReference>